<keyword evidence="1" id="KW-0812">Transmembrane</keyword>
<evidence type="ECO:0000256" key="1">
    <source>
        <dbReference type="SAM" id="Phobius"/>
    </source>
</evidence>
<feature type="transmembrane region" description="Helical" evidence="1">
    <location>
        <begin position="6"/>
        <end position="24"/>
    </location>
</feature>
<evidence type="ECO:0000313" key="2">
    <source>
        <dbReference type="EMBL" id="PIO10961.1"/>
    </source>
</evidence>
<gene>
    <name evidence="2" type="ORF">AB205_0098090</name>
</gene>
<sequence length="62" mass="7343">MLIHIFYLYTASFVKTVLYKIHVIRKKKTFFFAKYDGTGLDIHLGLDNLLDSQNLVMWCRCV</sequence>
<keyword evidence="1" id="KW-0472">Membrane</keyword>
<protein>
    <submittedName>
        <fullName evidence="2">Uncharacterized protein</fullName>
    </submittedName>
</protein>
<dbReference type="AlphaFoldDB" id="A0A2G9Q727"/>
<organism evidence="2 3">
    <name type="scientific">Aquarana catesbeiana</name>
    <name type="common">American bullfrog</name>
    <name type="synonym">Rana catesbeiana</name>
    <dbReference type="NCBI Taxonomy" id="8400"/>
    <lineage>
        <taxon>Eukaryota</taxon>
        <taxon>Metazoa</taxon>
        <taxon>Chordata</taxon>
        <taxon>Craniata</taxon>
        <taxon>Vertebrata</taxon>
        <taxon>Euteleostomi</taxon>
        <taxon>Amphibia</taxon>
        <taxon>Batrachia</taxon>
        <taxon>Anura</taxon>
        <taxon>Neobatrachia</taxon>
        <taxon>Ranoidea</taxon>
        <taxon>Ranidae</taxon>
        <taxon>Aquarana</taxon>
    </lineage>
</organism>
<reference evidence="3" key="1">
    <citation type="journal article" date="2017" name="Nat. Commun.">
        <title>The North American bullfrog draft genome provides insight into hormonal regulation of long noncoding RNA.</title>
        <authorList>
            <person name="Hammond S.A."/>
            <person name="Warren R.L."/>
            <person name="Vandervalk B.P."/>
            <person name="Kucuk E."/>
            <person name="Khan H."/>
            <person name="Gibb E.A."/>
            <person name="Pandoh P."/>
            <person name="Kirk H."/>
            <person name="Zhao Y."/>
            <person name="Jones M."/>
            <person name="Mungall A.J."/>
            <person name="Coope R."/>
            <person name="Pleasance S."/>
            <person name="Moore R.A."/>
            <person name="Holt R.A."/>
            <person name="Round J.M."/>
            <person name="Ohora S."/>
            <person name="Walle B.V."/>
            <person name="Veldhoen N."/>
            <person name="Helbing C.C."/>
            <person name="Birol I."/>
        </authorList>
    </citation>
    <scope>NUCLEOTIDE SEQUENCE [LARGE SCALE GENOMIC DNA]</scope>
</reference>
<dbReference type="EMBL" id="KZ061441">
    <property type="protein sequence ID" value="PIO10961.1"/>
    <property type="molecule type" value="Genomic_DNA"/>
</dbReference>
<keyword evidence="1" id="KW-1133">Transmembrane helix</keyword>
<name>A0A2G9Q727_AQUCT</name>
<dbReference type="Proteomes" id="UP000228934">
    <property type="component" value="Unassembled WGS sequence"/>
</dbReference>
<keyword evidence="3" id="KW-1185">Reference proteome</keyword>
<accession>A0A2G9Q727</accession>
<evidence type="ECO:0000313" key="3">
    <source>
        <dbReference type="Proteomes" id="UP000228934"/>
    </source>
</evidence>
<proteinExistence type="predicted"/>